<sequence length="57" mass="6628">MLRPYEYNPQKPGFLRLFLSPNQNAHRNPVSCLLTVCGKYKPGLLVIWVSANYYRAE</sequence>
<evidence type="ECO:0000313" key="1">
    <source>
        <dbReference type="EMBL" id="MBD2543673.1"/>
    </source>
</evidence>
<reference evidence="1 2" key="1">
    <citation type="journal article" date="2020" name="ISME J.">
        <title>Comparative genomics reveals insights into cyanobacterial evolution and habitat adaptation.</title>
        <authorList>
            <person name="Chen M.Y."/>
            <person name="Teng W.K."/>
            <person name="Zhao L."/>
            <person name="Hu C.X."/>
            <person name="Zhou Y.K."/>
            <person name="Han B.P."/>
            <person name="Song L.R."/>
            <person name="Shu W.S."/>
        </authorList>
    </citation>
    <scope>NUCLEOTIDE SEQUENCE [LARGE SCALE GENOMIC DNA]</scope>
    <source>
        <strain evidence="1 2">FACHB-1370</strain>
    </source>
</reference>
<dbReference type="Proteomes" id="UP000641954">
    <property type="component" value="Unassembled WGS sequence"/>
</dbReference>
<dbReference type="EMBL" id="JACJSK010000008">
    <property type="protein sequence ID" value="MBD2543673.1"/>
    <property type="molecule type" value="Genomic_DNA"/>
</dbReference>
<evidence type="ECO:0000313" key="2">
    <source>
        <dbReference type="Proteomes" id="UP000641954"/>
    </source>
</evidence>
<keyword evidence="2" id="KW-1185">Reference proteome</keyword>
<name>A0ABR8EBY1_9CYAN</name>
<protein>
    <submittedName>
        <fullName evidence="1">Uncharacterized protein</fullName>
    </submittedName>
</protein>
<dbReference type="RefSeq" id="WP_190877769.1">
    <property type="nucleotide sequence ID" value="NZ_JACJSK010000008.1"/>
</dbReference>
<gene>
    <name evidence="1" type="ORF">H6G72_07395</name>
</gene>
<proteinExistence type="predicted"/>
<comment type="caution">
    <text evidence="1">The sequence shown here is derived from an EMBL/GenBank/DDBJ whole genome shotgun (WGS) entry which is preliminary data.</text>
</comment>
<organism evidence="1 2">
    <name type="scientific">Planktothricoides raciborskii FACHB-1370</name>
    <dbReference type="NCBI Taxonomy" id="2949576"/>
    <lineage>
        <taxon>Bacteria</taxon>
        <taxon>Bacillati</taxon>
        <taxon>Cyanobacteriota</taxon>
        <taxon>Cyanophyceae</taxon>
        <taxon>Oscillatoriophycideae</taxon>
        <taxon>Oscillatoriales</taxon>
        <taxon>Oscillatoriaceae</taxon>
        <taxon>Planktothricoides</taxon>
    </lineage>
</organism>
<accession>A0ABR8EBY1</accession>